<reference evidence="1 2" key="1">
    <citation type="submission" date="2018-01" db="EMBL/GenBank/DDBJ databases">
        <title>Whole genome sequencing of Histamine producing bacteria.</title>
        <authorList>
            <person name="Butler K."/>
        </authorList>
    </citation>
    <scope>NUCLEOTIDE SEQUENCE [LARGE SCALE GENOMIC DNA]</scope>
    <source>
        <strain evidence="1 2">JCM 12947</strain>
    </source>
</reference>
<comment type="caution">
    <text evidence="1">The sequence shown here is derived from an EMBL/GenBank/DDBJ whole genome shotgun (WGS) entry which is preliminary data.</text>
</comment>
<dbReference type="AlphaFoldDB" id="A0A2T3J5Q6"/>
<proteinExistence type="predicted"/>
<dbReference type="InterPro" id="IPR039555">
    <property type="entry name" value="TraF/TrbB"/>
</dbReference>
<protein>
    <submittedName>
        <fullName evidence="1">Type-F conjugative transfer system pilin assembly protein TraF</fullName>
    </submittedName>
</protein>
<dbReference type="Pfam" id="PF13728">
    <property type="entry name" value="TraF"/>
    <property type="match status" value="1"/>
</dbReference>
<evidence type="ECO:0000313" key="2">
    <source>
        <dbReference type="Proteomes" id="UP000240987"/>
    </source>
</evidence>
<organism evidence="1 2">
    <name type="scientific">Photobacterium frigidiphilum</name>
    <dbReference type="NCBI Taxonomy" id="264736"/>
    <lineage>
        <taxon>Bacteria</taxon>
        <taxon>Pseudomonadati</taxon>
        <taxon>Pseudomonadota</taxon>
        <taxon>Gammaproteobacteria</taxon>
        <taxon>Vibrionales</taxon>
        <taxon>Vibrionaceae</taxon>
        <taxon>Photobacterium</taxon>
    </lineage>
</organism>
<sequence length="109" mass="12000">VRQLAEAGWGLFFVYEGHSPIAQKLAPSVQQFADTHGIEVLGISLDGQPLASIHQNRNNDNRLSVPFSPALVLVHPQTQEMKPLAYGFIAQEDLLGRFLNVATDFAPDF</sequence>
<gene>
    <name evidence="1" type="ORF">C9J12_29635</name>
</gene>
<keyword evidence="2" id="KW-1185">Reference proteome</keyword>
<dbReference type="Proteomes" id="UP000240987">
    <property type="component" value="Unassembled WGS sequence"/>
</dbReference>
<name>A0A2T3J5Q6_9GAMM</name>
<evidence type="ECO:0000313" key="1">
    <source>
        <dbReference type="EMBL" id="PSU41459.1"/>
    </source>
</evidence>
<feature type="non-terminal residue" evidence="1">
    <location>
        <position position="1"/>
    </location>
</feature>
<dbReference type="RefSeq" id="WP_170111925.1">
    <property type="nucleotide sequence ID" value="NZ_PYMJ01000085.1"/>
</dbReference>
<accession>A0A2T3J5Q6</accession>
<dbReference type="EMBL" id="PYMJ01000085">
    <property type="protein sequence ID" value="PSU41459.1"/>
    <property type="molecule type" value="Genomic_DNA"/>
</dbReference>